<dbReference type="EMBL" id="JAPESX010001631">
    <property type="protein sequence ID" value="KAJ8112609.1"/>
    <property type="molecule type" value="Genomic_DNA"/>
</dbReference>
<sequence>MPPSEDSSQSQGGGNADDSVEIGVENNGDTAPTDLTRGDGDSEHDSDHEIEGVHDDEIVELDTDDDDSSEVGPDILNNMSDGEDQASRRNPRQRARKSRRRAKKCKECEQTKRRWNDEVNELTDKYETTERELRAEIRELKAEIERLRLGNRIVWDPWKPQLSNLLDSLNRFDIDEEEEGNMSININITHPDLALTRNFYTPAAIRTYFRDQMISDRYGGLEDLRAHLFYATNTFAFSSLGEFGRFCTGIGKARLQRIVNVELMWQGALMPRQEKGVSLRKQPLESFLHTPRLRTLVIYINESGKSYMRRQYEMLEPSHYYEDFAADYSDKDEDELHTFGMEVRRTDGQPNYRKNRSMRTVQGIDFIYQLRGVRYILFYDVNDDRANRQIADWSFSQDINNVVRREKTVSAALKAEIENLRNLTGLNHFDPDDETKELVKSFYDETLQEDISIRGSETSSSGTYGSYSDSNSSSSSDSDHSSGGPSRNTSHIDEIIEIIDSDTEMGEDDDDPPDESGLIGEEHEDEDKDIDMLDVHSNSGHFSQSTSGRRNGVPDMTGINATVASEPHRIIIEDDEDDDGFNDHAHDKEIRRGMRNKADTATESDLFVRSGSCTACDTLSSSDENATTGRKVIAYIDLSHIDDDDDEADDGGKAEEESTLGKSDNNGERIKTERSPSRNPLGSLQSDNGSDDTKRFGKKRSPD</sequence>
<keyword evidence="2" id="KW-1185">Reference proteome</keyword>
<evidence type="ECO:0000313" key="1">
    <source>
        <dbReference type="EMBL" id="KAJ8112609.1"/>
    </source>
</evidence>
<evidence type="ECO:0000313" key="2">
    <source>
        <dbReference type="Proteomes" id="UP001153334"/>
    </source>
</evidence>
<proteinExistence type="predicted"/>
<dbReference type="Proteomes" id="UP001153334">
    <property type="component" value="Unassembled WGS sequence"/>
</dbReference>
<gene>
    <name evidence="1" type="ORF">ONZ43_g5355</name>
</gene>
<reference evidence="1" key="1">
    <citation type="submission" date="2022-11" db="EMBL/GenBank/DDBJ databases">
        <title>Genome Sequence of Nemania bipapillata.</title>
        <authorList>
            <person name="Buettner E."/>
        </authorList>
    </citation>
    <scope>NUCLEOTIDE SEQUENCE</scope>
    <source>
        <strain evidence="1">CP14</strain>
    </source>
</reference>
<organism evidence="1 2">
    <name type="scientific">Nemania bipapillata</name>
    <dbReference type="NCBI Taxonomy" id="110536"/>
    <lineage>
        <taxon>Eukaryota</taxon>
        <taxon>Fungi</taxon>
        <taxon>Dikarya</taxon>
        <taxon>Ascomycota</taxon>
        <taxon>Pezizomycotina</taxon>
        <taxon>Sordariomycetes</taxon>
        <taxon>Xylariomycetidae</taxon>
        <taxon>Xylariales</taxon>
        <taxon>Xylariaceae</taxon>
        <taxon>Nemania</taxon>
    </lineage>
</organism>
<protein>
    <submittedName>
        <fullName evidence="1">Uncharacterized protein</fullName>
    </submittedName>
</protein>
<comment type="caution">
    <text evidence="1">The sequence shown here is derived from an EMBL/GenBank/DDBJ whole genome shotgun (WGS) entry which is preliminary data.</text>
</comment>
<name>A0ACC2IBN8_9PEZI</name>
<accession>A0ACC2IBN8</accession>